<gene>
    <name evidence="2" type="ORF">CLUMA_CG008623</name>
</gene>
<name>A0A1J1I5Y1_9DIPT</name>
<organism evidence="2 3">
    <name type="scientific">Clunio marinus</name>
    <dbReference type="NCBI Taxonomy" id="568069"/>
    <lineage>
        <taxon>Eukaryota</taxon>
        <taxon>Metazoa</taxon>
        <taxon>Ecdysozoa</taxon>
        <taxon>Arthropoda</taxon>
        <taxon>Hexapoda</taxon>
        <taxon>Insecta</taxon>
        <taxon>Pterygota</taxon>
        <taxon>Neoptera</taxon>
        <taxon>Endopterygota</taxon>
        <taxon>Diptera</taxon>
        <taxon>Nematocera</taxon>
        <taxon>Chironomoidea</taxon>
        <taxon>Chironomidae</taxon>
        <taxon>Clunio</taxon>
    </lineage>
</organism>
<keyword evidence="1" id="KW-1133">Transmembrane helix</keyword>
<evidence type="ECO:0000313" key="3">
    <source>
        <dbReference type="Proteomes" id="UP000183832"/>
    </source>
</evidence>
<reference evidence="2 3" key="1">
    <citation type="submission" date="2015-04" db="EMBL/GenBank/DDBJ databases">
        <authorList>
            <person name="Syromyatnikov M.Y."/>
            <person name="Popov V.N."/>
        </authorList>
    </citation>
    <scope>NUCLEOTIDE SEQUENCE [LARGE SCALE GENOMIC DNA]</scope>
</reference>
<dbReference type="AlphaFoldDB" id="A0A1J1I5Y1"/>
<accession>A0A1J1I5Y1</accession>
<dbReference type="Proteomes" id="UP000183832">
    <property type="component" value="Unassembled WGS sequence"/>
</dbReference>
<keyword evidence="3" id="KW-1185">Reference proteome</keyword>
<keyword evidence="1" id="KW-0812">Transmembrane</keyword>
<evidence type="ECO:0000256" key="1">
    <source>
        <dbReference type="SAM" id="Phobius"/>
    </source>
</evidence>
<dbReference type="EMBL" id="CVRI01000040">
    <property type="protein sequence ID" value="CRK95146.1"/>
    <property type="molecule type" value="Genomic_DNA"/>
</dbReference>
<feature type="transmembrane region" description="Helical" evidence="1">
    <location>
        <begin position="39"/>
        <end position="63"/>
    </location>
</feature>
<proteinExistence type="predicted"/>
<keyword evidence="1" id="KW-0472">Membrane</keyword>
<sequence>MTTFCSKLYLIYAHQSSEANICPNMCITKKFLFIFELSVGGYVIGLFTILASIATTARIVLLINEDIANGNLKALGVEIVGISIASIFFVMSCRLTYGVKTHNYDKVESFRILTIFSVAFILAKILLTGSKTMASDSDIETEFVIDILLTFAVLLVELYVFIIIYSLSEKFRNNSLKRKHILLMDLKSEA</sequence>
<feature type="transmembrane region" description="Helical" evidence="1">
    <location>
        <begin position="109"/>
        <end position="127"/>
    </location>
</feature>
<feature type="transmembrane region" description="Helical" evidence="1">
    <location>
        <begin position="147"/>
        <end position="168"/>
    </location>
</feature>
<protein>
    <submittedName>
        <fullName evidence="2">CLUMA_CG008623, isoform A</fullName>
    </submittedName>
</protein>
<evidence type="ECO:0000313" key="2">
    <source>
        <dbReference type="EMBL" id="CRK95146.1"/>
    </source>
</evidence>
<feature type="transmembrane region" description="Helical" evidence="1">
    <location>
        <begin position="75"/>
        <end position="97"/>
    </location>
</feature>